<dbReference type="PROSITE" id="PS00205">
    <property type="entry name" value="TRANSFERRIN_LIKE_1"/>
    <property type="match status" value="2"/>
</dbReference>
<evidence type="ECO:0000256" key="2">
    <source>
        <dbReference type="ARBA" id="ARBA00004613"/>
    </source>
</evidence>
<feature type="binding site" evidence="15">
    <location>
        <position position="171"/>
    </location>
    <ligand>
        <name>hydrogencarbonate</name>
        <dbReference type="ChEBI" id="CHEBI:17544"/>
        <label>1</label>
    </ligand>
</feature>
<feature type="binding site" evidence="16">
    <location>
        <position position="631"/>
    </location>
    <ligand>
        <name>Fe(3+)</name>
        <dbReference type="ChEBI" id="CHEBI:29034"/>
        <label>1</label>
    </ligand>
</feature>
<feature type="disulfide bond" evidence="17">
    <location>
        <begin position="539"/>
        <end position="552"/>
    </location>
</feature>
<keyword evidence="20" id="KW-1185">Reference proteome</keyword>
<proteinExistence type="inferred from homology"/>
<evidence type="ECO:0000256" key="4">
    <source>
        <dbReference type="ARBA" id="ARBA00016768"/>
    </source>
</evidence>
<keyword evidence="9" id="KW-0677">Repeat</keyword>
<dbReference type="SUPFAM" id="SSF53850">
    <property type="entry name" value="Periplasmic binding protein-like II"/>
    <property type="match status" value="2"/>
</dbReference>
<feature type="disulfide bond" evidence="17">
    <location>
        <begin position="80"/>
        <end position="92"/>
    </location>
</feature>
<dbReference type="GO" id="GO:0046872">
    <property type="term" value="F:metal ion binding"/>
    <property type="evidence" value="ECO:0007669"/>
    <property type="project" value="UniProtKB-KW"/>
</dbReference>
<name>A0A9N7YXU3_PLEPL</name>
<feature type="disulfide bond" evidence="17">
    <location>
        <begin position="276"/>
        <end position="290"/>
    </location>
</feature>
<feature type="disulfide bond" evidence="17">
    <location>
        <begin position="528"/>
        <end position="542"/>
    </location>
</feature>
<evidence type="ECO:0000256" key="12">
    <source>
        <dbReference type="ARBA" id="ARBA00023157"/>
    </source>
</evidence>
<comment type="function">
    <text evidence="13">Transferrins are iron binding transport proteins which bind Fe(3+) ion in association with the binding of an anion, usually bicarbonate.</text>
</comment>
<comment type="subunit">
    <text evidence="3 13">Monomer.</text>
</comment>
<dbReference type="PRINTS" id="PR00422">
    <property type="entry name" value="TRANSFERRIN"/>
</dbReference>
<dbReference type="GO" id="GO:0019731">
    <property type="term" value="P:antibacterial humoral response"/>
    <property type="evidence" value="ECO:0007669"/>
    <property type="project" value="TreeGrafter"/>
</dbReference>
<feature type="disulfide bond" evidence="17">
    <location>
        <begin position="395"/>
        <end position="412"/>
    </location>
</feature>
<evidence type="ECO:0000256" key="15">
    <source>
        <dbReference type="PIRSR" id="PIRSR002549-2"/>
    </source>
</evidence>
<feature type="binding site" evidence="16">
    <location>
        <position position="298"/>
    </location>
    <ligand>
        <name>Fe(3+)</name>
        <dbReference type="ChEBI" id="CHEBI:29034"/>
        <label>1</label>
    </ligand>
</feature>
<comment type="function">
    <text evidence="1">Transferrins are iron binding transport proteins which can bind two Fe(3+) ions in association with the binding of an anion, usually bicarbonate.</text>
</comment>
<dbReference type="GO" id="GO:0005886">
    <property type="term" value="C:plasma membrane"/>
    <property type="evidence" value="ECO:0007669"/>
    <property type="project" value="TreeGrafter"/>
</dbReference>
<evidence type="ECO:0000313" key="19">
    <source>
        <dbReference type="EMBL" id="CAB1442506.1"/>
    </source>
</evidence>
<gene>
    <name evidence="19" type="ORF">PLEPLA_LOCUS30180</name>
</gene>
<feature type="disulfide bond" evidence="17">
    <location>
        <begin position="494"/>
        <end position="569"/>
    </location>
</feature>
<evidence type="ECO:0000256" key="5">
    <source>
        <dbReference type="ARBA" id="ARBA00022448"/>
    </source>
</evidence>
<dbReference type="Gene3D" id="3.40.190.10">
    <property type="entry name" value="Periplasmic binding protein-like II"/>
    <property type="match status" value="4"/>
</dbReference>
<dbReference type="PIRSF" id="PIRSF002549">
    <property type="entry name" value="Transferrin"/>
    <property type="match status" value="1"/>
</dbReference>
<feature type="binding site" evidence="16">
    <location>
        <position position="116"/>
    </location>
    <ligand>
        <name>Fe(3+)</name>
        <dbReference type="ChEBI" id="CHEBI:29034"/>
        <label>1</label>
    </ligand>
</feature>
<evidence type="ECO:0000256" key="17">
    <source>
        <dbReference type="PIRSR" id="PIRSR002549-4"/>
    </source>
</evidence>
<evidence type="ECO:0000256" key="1">
    <source>
        <dbReference type="ARBA" id="ARBA00002831"/>
    </source>
</evidence>
<dbReference type="FunFam" id="3.40.190.10:FF:000095">
    <property type="entry name" value="Lactotransferrin"/>
    <property type="match status" value="2"/>
</dbReference>
<accession>A0A9N7YXU3</accession>
<feature type="disulfide bond" evidence="17">
    <location>
        <begin position="70"/>
        <end position="101"/>
    </location>
</feature>
<feature type="disulfide bond" evidence="17">
    <location>
        <begin position="518"/>
        <end position="709"/>
    </location>
</feature>
<feature type="disulfide bond" evidence="17">
    <location>
        <begin position="224"/>
        <end position="231"/>
    </location>
</feature>
<feature type="binding site" evidence="16">
    <location>
        <position position="471"/>
    </location>
    <ligand>
        <name>Fe(3+)</name>
        <dbReference type="ChEBI" id="CHEBI:29034"/>
        <label>1</label>
    </ligand>
</feature>
<dbReference type="PANTHER" id="PTHR11485:SF31">
    <property type="entry name" value="SEROTRANSFERRIN"/>
    <property type="match status" value="1"/>
</dbReference>
<dbReference type="PROSITE" id="PS51408">
    <property type="entry name" value="TRANSFERRIN_LIKE_4"/>
    <property type="match status" value="2"/>
</dbReference>
<feature type="binding site" evidence="15">
    <location>
        <position position="178"/>
    </location>
    <ligand>
        <name>hydrogencarbonate</name>
        <dbReference type="ChEBI" id="CHEBI:17544"/>
        <label>1</label>
    </ligand>
</feature>
<feature type="binding site" evidence="16">
    <location>
        <position position="146"/>
    </location>
    <ligand>
        <name>Fe(3+)</name>
        <dbReference type="ChEBI" id="CHEBI:29034"/>
        <label>1</label>
    </ligand>
</feature>
<keyword evidence="5 13" id="KW-0813">Transport</keyword>
<feature type="disulfide bond" evidence="17">
    <location>
        <begin position="214"/>
        <end position="227"/>
    </location>
</feature>
<keyword evidence="8 13" id="KW-0479">Metal-binding</keyword>
<dbReference type="AlphaFoldDB" id="A0A9N7YXU3"/>
<comment type="caution">
    <text evidence="19">The sequence shown here is derived from an EMBL/GenBank/DDBJ whole genome shotgun (WGS) entry which is preliminary data.</text>
</comment>
<dbReference type="EMBL" id="CADEAL010002868">
    <property type="protein sequence ID" value="CAB1442506.1"/>
    <property type="molecule type" value="Genomic_DNA"/>
</dbReference>
<dbReference type="GO" id="GO:0006826">
    <property type="term" value="P:iron ion transport"/>
    <property type="evidence" value="ECO:0007669"/>
    <property type="project" value="UniProtKB-KW"/>
</dbReference>
<dbReference type="PROSITE" id="PS00207">
    <property type="entry name" value="TRANSFERRIN_LIKE_3"/>
    <property type="match status" value="1"/>
</dbReference>
<keyword evidence="10 13" id="KW-0408">Iron</keyword>
<keyword evidence="6 13" id="KW-0410">Iron transport</keyword>
<feature type="binding site" evidence="16">
    <location>
        <position position="436"/>
    </location>
    <ligand>
        <name>Fe(3+)</name>
        <dbReference type="ChEBI" id="CHEBI:29034"/>
        <label>1</label>
    </ligand>
</feature>
<feature type="binding site" evidence="15">
    <location>
        <position position="503"/>
    </location>
    <ligand>
        <name>hydrogencarbonate</name>
        <dbReference type="ChEBI" id="CHEBI:17544"/>
        <label>1</label>
    </ligand>
</feature>
<feature type="binding site" evidence="15">
    <location>
        <position position="496"/>
    </location>
    <ligand>
        <name>hydrogencarbonate</name>
        <dbReference type="ChEBI" id="CHEBI:17544"/>
        <label>1</label>
    </ligand>
</feature>
<evidence type="ECO:0000256" key="3">
    <source>
        <dbReference type="ARBA" id="ARBA00011245"/>
    </source>
</evidence>
<dbReference type="GO" id="GO:0055037">
    <property type="term" value="C:recycling endosome"/>
    <property type="evidence" value="ECO:0007669"/>
    <property type="project" value="TreeGrafter"/>
</dbReference>
<feature type="binding site" evidence="15">
    <location>
        <position position="500"/>
    </location>
    <ligand>
        <name>hydrogencarbonate</name>
        <dbReference type="ChEBI" id="CHEBI:17544"/>
        <label>1</label>
    </ligand>
</feature>
<feature type="disulfide bond" evidence="17">
    <location>
        <begin position="446"/>
        <end position="720"/>
    </location>
</feature>
<evidence type="ECO:0000256" key="16">
    <source>
        <dbReference type="PIRSR" id="PIRSR002549-3"/>
    </source>
</evidence>
<comment type="subcellular location">
    <subcellularLocation>
        <location evidence="2 13">Secreted</location>
    </subcellularLocation>
</comment>
<keyword evidence="11 13" id="KW-0406">Ion transport</keyword>
<dbReference type="PROSITE" id="PS00206">
    <property type="entry name" value="TRANSFERRIN_LIKE_2"/>
    <property type="match status" value="2"/>
</dbReference>
<dbReference type="InterPro" id="IPR016357">
    <property type="entry name" value="Transferrin"/>
</dbReference>
<feature type="binding site" evidence="15">
    <location>
        <position position="175"/>
    </location>
    <ligand>
        <name>hydrogencarbonate</name>
        <dbReference type="ChEBI" id="CHEBI:17544"/>
        <label>1</label>
    </ligand>
</feature>
<dbReference type="PANTHER" id="PTHR11485">
    <property type="entry name" value="TRANSFERRIN"/>
    <property type="match status" value="1"/>
</dbReference>
<feature type="active site" evidence="14">
    <location>
        <position position="129"/>
    </location>
</feature>
<dbReference type="InterPro" id="IPR001156">
    <property type="entry name" value="Transferrin-like_dom"/>
</dbReference>
<keyword evidence="7 13" id="KW-0964">Secreted</keyword>
<evidence type="ECO:0000256" key="9">
    <source>
        <dbReference type="ARBA" id="ARBA00022737"/>
    </source>
</evidence>
<dbReference type="SMART" id="SM00094">
    <property type="entry name" value="TR_FER"/>
    <property type="match status" value="2"/>
</dbReference>
<reference evidence="19" key="1">
    <citation type="submission" date="2020-03" db="EMBL/GenBank/DDBJ databases">
        <authorList>
            <person name="Weist P."/>
        </authorList>
    </citation>
    <scope>NUCLEOTIDE SEQUENCE</scope>
</reference>
<dbReference type="Pfam" id="PF00405">
    <property type="entry name" value="Transferrin"/>
    <property type="match status" value="2"/>
</dbReference>
<keyword evidence="12 17" id="KW-1015">Disulfide bond</keyword>
<evidence type="ECO:0000256" key="8">
    <source>
        <dbReference type="ARBA" id="ARBA00022723"/>
    </source>
</evidence>
<dbReference type="InterPro" id="IPR018195">
    <property type="entry name" value="Transferrin_Fe_BS"/>
</dbReference>
<dbReference type="GO" id="GO:0005615">
    <property type="term" value="C:extracellular space"/>
    <property type="evidence" value="ECO:0007669"/>
    <property type="project" value="InterPro"/>
</dbReference>
<feature type="disulfide bond" evidence="17">
    <location>
        <begin position="385"/>
        <end position="421"/>
    </location>
</feature>
<evidence type="ECO:0000259" key="18">
    <source>
        <dbReference type="PROSITE" id="PS51408"/>
    </source>
</evidence>
<evidence type="ECO:0000256" key="10">
    <source>
        <dbReference type="ARBA" id="ARBA00023004"/>
    </source>
</evidence>
<evidence type="ECO:0000256" key="7">
    <source>
        <dbReference type="ARBA" id="ARBA00022525"/>
    </source>
</evidence>
<protein>
    <recommendedName>
        <fullName evidence="4 13">Serotransferrin</fullName>
    </recommendedName>
</protein>
<feature type="binding site" evidence="15">
    <location>
        <position position="502"/>
    </location>
    <ligand>
        <name>hydrogencarbonate</name>
        <dbReference type="ChEBI" id="CHEBI:17544"/>
        <label>1</label>
    </ligand>
</feature>
<feature type="disulfide bond" evidence="17">
    <location>
        <begin position="609"/>
        <end position="623"/>
    </location>
</feature>
<feature type="domain" description="Transferrin-like" evidence="18">
    <location>
        <begin position="67"/>
        <end position="371"/>
    </location>
</feature>
<dbReference type="Proteomes" id="UP001153269">
    <property type="component" value="Unassembled WGS sequence"/>
</dbReference>
<feature type="binding site" evidence="16">
    <location>
        <position position="563"/>
    </location>
    <ligand>
        <name>Fe(3+)</name>
        <dbReference type="ChEBI" id="CHEBI:29034"/>
        <label>2</label>
    </ligand>
</feature>
<evidence type="ECO:0000256" key="14">
    <source>
        <dbReference type="PIRSR" id="PIRSR002549-1"/>
    </source>
</evidence>
<comment type="similarity">
    <text evidence="13">Belongs to the transferrin family.</text>
</comment>
<feature type="domain" description="Transferrin-like" evidence="18">
    <location>
        <begin position="382"/>
        <end position="708"/>
    </location>
</feature>
<sequence>MSGDRHHLRITSQSTPRVRLAIKGLSCLPAAPLCADLPETQPPDMKPLLLLPLLGFLATIASCTPSVKWCATSGQEKAKCDALSAVAPVFSCVQRSGTRECLTAIKAGEADAITLDGGDIYTAGLEEFKLHPIIAEQYGTSAETCYYAVAVVKKGTGFKLGELRGKKTCHTGVGKSAGWNIPIGTLLDKGYITWAGSDDGSLEEAVAEFFLSSCAPGATSPKLCELCRGNCEKSDSNPYYNYHGAFQCLKDGTGEVAFVKHLTVPVEERGDYELLCTDDTRKPLDQYENCNLAKVPGHAVVTRSEDQELADLIWKSLDSVKGFDLFSSGPYGGKNLMFKDSTTRLMQLPPNVDYTMYLGPKYLDSIRTIKRVKTPSITTDTIKWCVVGDREEAKCDRWSSDSLLLDGTKFDCIKGISSEDCLKKIMHKEADAVAVDGGQVYTAGKCGLVPAMVEQYDQGQCGPSAVPGSSYYAVAVVKKGSVSTWSDLKGKRSCHTGLGRTAGWNVPMGIIYKETQDCNFSAYFSSSCAPGADPSSSLCARCIGDSNSLSKCKPSSEERYYGYAGAFRCLAEGSGDVAFVKHTIVGENTDGQGPDWALPLKSSEYELICPGKGPVPVSDFLSCHLAKVPAHAVVTRSEIRTKVVGFLTHQQANFGSSSSTDTFKMFGSEYGSNLLFKSSTKCLKETTGQDYATFLGSEYMTAMSSLRTCKESTSDLEQLCTYNMCQN</sequence>
<organism evidence="19 20">
    <name type="scientific">Pleuronectes platessa</name>
    <name type="common">European plaice</name>
    <dbReference type="NCBI Taxonomy" id="8262"/>
    <lineage>
        <taxon>Eukaryota</taxon>
        <taxon>Metazoa</taxon>
        <taxon>Chordata</taxon>
        <taxon>Craniata</taxon>
        <taxon>Vertebrata</taxon>
        <taxon>Euteleostomi</taxon>
        <taxon>Actinopterygii</taxon>
        <taxon>Neopterygii</taxon>
        <taxon>Teleostei</taxon>
        <taxon>Neoteleostei</taxon>
        <taxon>Acanthomorphata</taxon>
        <taxon>Carangaria</taxon>
        <taxon>Pleuronectiformes</taxon>
        <taxon>Pleuronectoidei</taxon>
        <taxon>Pleuronectidae</taxon>
        <taxon>Pleuronectes</taxon>
    </lineage>
</organism>
<evidence type="ECO:0000313" key="20">
    <source>
        <dbReference type="Proteomes" id="UP001153269"/>
    </source>
</evidence>
<evidence type="ECO:0000256" key="6">
    <source>
        <dbReference type="ARBA" id="ARBA00022496"/>
    </source>
</evidence>
<evidence type="ECO:0000256" key="11">
    <source>
        <dbReference type="ARBA" id="ARBA00023065"/>
    </source>
</evidence>
<feature type="binding site" evidence="15">
    <location>
        <position position="177"/>
    </location>
    <ligand>
        <name>hydrogencarbonate</name>
        <dbReference type="ChEBI" id="CHEBI:17544"/>
        <label>1</label>
    </ligand>
</feature>
<feature type="disulfide bond" evidence="17">
    <location>
        <begin position="169"/>
        <end position="248"/>
    </location>
</feature>
<dbReference type="GO" id="GO:0005769">
    <property type="term" value="C:early endosome"/>
    <property type="evidence" value="ECO:0007669"/>
    <property type="project" value="TreeGrafter"/>
</dbReference>
<feature type="active site" description="Nucleophile" evidence="14">
    <location>
        <position position="304"/>
    </location>
</feature>
<evidence type="ECO:0000256" key="13">
    <source>
        <dbReference type="PIRNR" id="PIRNR002549"/>
    </source>
</evidence>
<feature type="binding site" evidence="16">
    <location>
        <position position="242"/>
    </location>
    <ligand>
        <name>Fe(3+)</name>
        <dbReference type="ChEBI" id="CHEBI:29034"/>
        <label>1</label>
    </ligand>
</feature>